<keyword evidence="2" id="KW-1185">Reference proteome</keyword>
<protein>
    <submittedName>
        <fullName evidence="1">Nucleolar protein</fullName>
    </submittedName>
</protein>
<comment type="caution">
    <text evidence="1">The sequence shown here is derived from an EMBL/GenBank/DDBJ whole genome shotgun (WGS) entry which is preliminary data.</text>
</comment>
<dbReference type="Proteomes" id="UP001145114">
    <property type="component" value="Unassembled WGS sequence"/>
</dbReference>
<feature type="non-terminal residue" evidence="1">
    <location>
        <position position="1"/>
    </location>
</feature>
<evidence type="ECO:0000313" key="2">
    <source>
        <dbReference type="Proteomes" id="UP001145114"/>
    </source>
</evidence>
<organism evidence="1 2">
    <name type="scientific">Spiromyces aspiralis</name>
    <dbReference type="NCBI Taxonomy" id="68401"/>
    <lineage>
        <taxon>Eukaryota</taxon>
        <taxon>Fungi</taxon>
        <taxon>Fungi incertae sedis</taxon>
        <taxon>Zoopagomycota</taxon>
        <taxon>Kickxellomycotina</taxon>
        <taxon>Kickxellomycetes</taxon>
        <taxon>Kickxellales</taxon>
        <taxon>Kickxellaceae</taxon>
        <taxon>Spiromyces</taxon>
    </lineage>
</organism>
<name>A0ACC1HFE7_9FUNG</name>
<evidence type="ECO:0000313" key="1">
    <source>
        <dbReference type="EMBL" id="KAJ1675187.1"/>
    </source>
</evidence>
<sequence>TQTAGPSKTREEEPEDADQSEEEAGTTAFERAEGSDGEYDSGSDSGSSGTALPSDADEDEVVEAELLAGVDTSDSEGHSEFDSEDEDSAKPFEEGKGVIALDKKSEQRLRSRLNAAEKSEKPGVMYLGRIPHGFYEKEMKAYFSQFGMVNRLRLSRNKKTGRSKHYAFIEFASADVARIVAETMHNYMLYDHLLQARVIPEDKVHPALFAGADRKFKVVPWHKIQRARHNRERTPQEHGKIVKRLIKKEKRKRDKFRELGIDYEFPGYESVKPPSPKHVRF</sequence>
<accession>A0ACC1HFE7</accession>
<proteinExistence type="predicted"/>
<gene>
    <name evidence="1" type="primary">NOP15</name>
    <name evidence="1" type="ORF">EV182_001757</name>
</gene>
<dbReference type="EMBL" id="JAMZIH010005435">
    <property type="protein sequence ID" value="KAJ1675187.1"/>
    <property type="molecule type" value="Genomic_DNA"/>
</dbReference>
<reference evidence="1" key="1">
    <citation type="submission" date="2022-06" db="EMBL/GenBank/DDBJ databases">
        <title>Phylogenomic reconstructions and comparative analyses of Kickxellomycotina fungi.</title>
        <authorList>
            <person name="Reynolds N.K."/>
            <person name="Stajich J.E."/>
            <person name="Barry K."/>
            <person name="Grigoriev I.V."/>
            <person name="Crous P."/>
            <person name="Smith M.E."/>
        </authorList>
    </citation>
    <scope>NUCLEOTIDE SEQUENCE</scope>
    <source>
        <strain evidence="1">RSA 2271</strain>
    </source>
</reference>